<evidence type="ECO:0000313" key="3">
    <source>
        <dbReference type="EMBL" id="KIK04418.1"/>
    </source>
</evidence>
<dbReference type="STRING" id="1095629.A0A0C9Y8S9"/>
<dbReference type="OrthoDB" id="9991317at2759"/>
<dbReference type="AlphaFoldDB" id="A0A0C9Y8S9"/>
<organism evidence="3 4">
    <name type="scientific">Laccaria amethystina LaAM-08-1</name>
    <dbReference type="NCBI Taxonomy" id="1095629"/>
    <lineage>
        <taxon>Eukaryota</taxon>
        <taxon>Fungi</taxon>
        <taxon>Dikarya</taxon>
        <taxon>Basidiomycota</taxon>
        <taxon>Agaricomycotina</taxon>
        <taxon>Agaricomycetes</taxon>
        <taxon>Agaricomycetidae</taxon>
        <taxon>Agaricales</taxon>
        <taxon>Agaricineae</taxon>
        <taxon>Hydnangiaceae</taxon>
        <taxon>Laccaria</taxon>
    </lineage>
</organism>
<proteinExistence type="predicted"/>
<dbReference type="InterPro" id="IPR024983">
    <property type="entry name" value="CHAT_dom"/>
</dbReference>
<dbReference type="Gene3D" id="1.25.40.10">
    <property type="entry name" value="Tetratricopeptide repeat domain"/>
    <property type="match status" value="2"/>
</dbReference>
<evidence type="ECO:0000259" key="2">
    <source>
        <dbReference type="Pfam" id="PF12770"/>
    </source>
</evidence>
<sequence>MRSEKALLAAIRLNSQDILNQAIALGAVAIKCLLRNDPNRGVVVSCFARALKCRWNVTKEDQHLDDAIYYYRKAVEVEPIGDESRALHLDDLGCALWQRFSKTHTTADFEEGRSVLEKAISLPDVAKPAYLSHLGRLLKDQAARLEEGKNAALDVSLEIHLQAISSVTKDFRGPPQFLHQNLARAYFERYAVSSSHPTDSLKEFVMEKVNGSGHRWMFLFELAALHRPVFISTGHQSEADKMVDLLRSALVDSPGNVNIMLALADILEQKGIALASQSILTEALHFAEESIKATSEYDQNMPLRLRSAATILAHRFDLGSDLPDIEQAISLGEQGLQSPCLRQVDRWKVLGVLASHLLCRFSSTEDPADLERAQSLLQEALIMPDLPDDAKSSYLREHGKLLYNKYKLDKNPDNIEGSIQSLSSSIELADSQNISVAAAYNDLGNAYSLKFELNGKIDDSRKSIEALLKAIACIDRHPIISVERPMYLHNLANSFFLYHEKSNQVLDLDHAISYYQEALDVTDDLSVQASNRTGALMNLNGSEAISSLALAVELMSEAIMMGSNRADQLRAAKQMAWLPGHIIAFGLAAGNTPGDIIQLFERGRSFIWNRLVDQNTEISDLREAHQDLANTFEVLREQLTRTRAQSQHDVAVEYNSVLKLIRQQEGFENFLLLPARVSRLQDYASFGPIVVLNVTLYRSDAIIIKSEGIVHVPLPLFTLRDCLLKGIELQNALNDEDMEAGSTLFHSVLTWIWEVVAHPVLEELGFVGSCQPGESLPRVWWAANERIASLPVHAAGDHKRALETGASCSVIDRTVSSYIPTLRFLGLSRERAASLHSEQHTEAPGTALLVQMPTTPNDKDLVNVSVEVEAVESILSSRLQITNMDRPKRSRLLPSLSSCTMAHFACHGVAHPEDPSLSQIKLQDWLYSPLDVRFLLKTPMPKCQFVYLSACETALNKATGLREEAIHLSSAFQMAGVPYSVGTSWKIDDSFSVDIAEDFYSNLVQMCDGLDFSRSSYALHNAVMKARGRGVDAMLWAAYIHSGA</sequence>
<evidence type="ECO:0000313" key="4">
    <source>
        <dbReference type="Proteomes" id="UP000054477"/>
    </source>
</evidence>
<gene>
    <name evidence="3" type="ORF">K443DRAFT_93069</name>
</gene>
<dbReference type="HOGENOM" id="CLU_001305_0_0_1"/>
<feature type="domain" description="CHAT" evidence="2">
    <location>
        <begin position="748"/>
        <end position="1044"/>
    </location>
</feature>
<protein>
    <recommendedName>
        <fullName evidence="2">CHAT domain-containing protein</fullName>
    </recommendedName>
</protein>
<dbReference type="EMBL" id="KN838569">
    <property type="protein sequence ID" value="KIK04418.1"/>
    <property type="molecule type" value="Genomic_DNA"/>
</dbReference>
<accession>A0A0C9Y8S9</accession>
<evidence type="ECO:0000256" key="1">
    <source>
        <dbReference type="SAM" id="Coils"/>
    </source>
</evidence>
<reference evidence="3 4" key="1">
    <citation type="submission" date="2014-04" db="EMBL/GenBank/DDBJ databases">
        <authorList>
            <consortium name="DOE Joint Genome Institute"/>
            <person name="Kuo A."/>
            <person name="Kohler A."/>
            <person name="Nagy L.G."/>
            <person name="Floudas D."/>
            <person name="Copeland A."/>
            <person name="Barry K.W."/>
            <person name="Cichocki N."/>
            <person name="Veneault-Fourrey C."/>
            <person name="LaButti K."/>
            <person name="Lindquist E.A."/>
            <person name="Lipzen A."/>
            <person name="Lundell T."/>
            <person name="Morin E."/>
            <person name="Murat C."/>
            <person name="Sun H."/>
            <person name="Tunlid A."/>
            <person name="Henrissat B."/>
            <person name="Grigoriev I.V."/>
            <person name="Hibbett D.S."/>
            <person name="Martin F."/>
            <person name="Nordberg H.P."/>
            <person name="Cantor M.N."/>
            <person name="Hua S.X."/>
        </authorList>
    </citation>
    <scope>NUCLEOTIDE SEQUENCE [LARGE SCALE GENOMIC DNA]</scope>
    <source>
        <strain evidence="3 4">LaAM-08-1</strain>
    </source>
</reference>
<keyword evidence="1" id="KW-0175">Coiled coil</keyword>
<feature type="coiled-coil region" evidence="1">
    <location>
        <begin position="611"/>
        <end position="638"/>
    </location>
</feature>
<dbReference type="Proteomes" id="UP000054477">
    <property type="component" value="Unassembled WGS sequence"/>
</dbReference>
<dbReference type="Pfam" id="PF12770">
    <property type="entry name" value="CHAT"/>
    <property type="match status" value="1"/>
</dbReference>
<dbReference type="InterPro" id="IPR011990">
    <property type="entry name" value="TPR-like_helical_dom_sf"/>
</dbReference>
<keyword evidence="4" id="KW-1185">Reference proteome</keyword>
<name>A0A0C9Y8S9_9AGAR</name>
<reference evidence="4" key="2">
    <citation type="submission" date="2015-01" db="EMBL/GenBank/DDBJ databases">
        <title>Evolutionary Origins and Diversification of the Mycorrhizal Mutualists.</title>
        <authorList>
            <consortium name="DOE Joint Genome Institute"/>
            <consortium name="Mycorrhizal Genomics Consortium"/>
            <person name="Kohler A."/>
            <person name="Kuo A."/>
            <person name="Nagy L.G."/>
            <person name="Floudas D."/>
            <person name="Copeland A."/>
            <person name="Barry K.W."/>
            <person name="Cichocki N."/>
            <person name="Veneault-Fourrey C."/>
            <person name="LaButti K."/>
            <person name="Lindquist E.A."/>
            <person name="Lipzen A."/>
            <person name="Lundell T."/>
            <person name="Morin E."/>
            <person name="Murat C."/>
            <person name="Riley R."/>
            <person name="Ohm R."/>
            <person name="Sun H."/>
            <person name="Tunlid A."/>
            <person name="Henrissat B."/>
            <person name="Grigoriev I.V."/>
            <person name="Hibbett D.S."/>
            <person name="Martin F."/>
        </authorList>
    </citation>
    <scope>NUCLEOTIDE SEQUENCE [LARGE SCALE GENOMIC DNA]</scope>
    <source>
        <strain evidence="4">LaAM-08-1</strain>
    </source>
</reference>